<accession>A0A1F5FV12</accession>
<dbReference type="EMBL" id="MFAQ01000016">
    <property type="protein sequence ID" value="OGD83456.1"/>
    <property type="molecule type" value="Genomic_DNA"/>
</dbReference>
<proteinExistence type="predicted"/>
<organism evidence="1 2">
    <name type="scientific">Candidatus Collierbacteria bacterium RIFOXYD1_FULL_40_9</name>
    <dbReference type="NCBI Taxonomy" id="1817731"/>
    <lineage>
        <taxon>Bacteria</taxon>
        <taxon>Candidatus Collieribacteriota</taxon>
    </lineage>
</organism>
<dbReference type="Proteomes" id="UP000179237">
    <property type="component" value="Unassembled WGS sequence"/>
</dbReference>
<evidence type="ECO:0000313" key="1">
    <source>
        <dbReference type="EMBL" id="OGD83456.1"/>
    </source>
</evidence>
<gene>
    <name evidence="1" type="ORF">A2572_04940</name>
</gene>
<protein>
    <submittedName>
        <fullName evidence="1">Uncharacterized protein</fullName>
    </submittedName>
</protein>
<reference evidence="1 2" key="1">
    <citation type="journal article" date="2016" name="Nat. Commun.">
        <title>Thousands of microbial genomes shed light on interconnected biogeochemical processes in an aquifer system.</title>
        <authorList>
            <person name="Anantharaman K."/>
            <person name="Brown C.T."/>
            <person name="Hug L.A."/>
            <person name="Sharon I."/>
            <person name="Castelle C.J."/>
            <person name="Probst A.J."/>
            <person name="Thomas B.C."/>
            <person name="Singh A."/>
            <person name="Wilkins M.J."/>
            <person name="Karaoz U."/>
            <person name="Brodie E.L."/>
            <person name="Williams K.H."/>
            <person name="Hubbard S.S."/>
            <person name="Banfield J.F."/>
        </authorList>
    </citation>
    <scope>NUCLEOTIDE SEQUENCE [LARGE SCALE GENOMIC DNA]</scope>
</reference>
<sequence length="168" mass="19329">MDLNFDKKFNLKLVAVENVKELKLVGEKNRERRLAYMSGFYFSLILALYYEEAGRPRLSDDFKIYVVNYQTPPPSSVELASAISEKSYGKILLDTKFIPNPGLRYGLYGHLYAKGIRDSYDLCMDIIPNLIMDLTGGENRSTVLEWISREMNELNPIPDSLKIKYVNT</sequence>
<name>A0A1F5FV12_9BACT</name>
<dbReference type="AlphaFoldDB" id="A0A1F5FV12"/>
<evidence type="ECO:0000313" key="2">
    <source>
        <dbReference type="Proteomes" id="UP000179237"/>
    </source>
</evidence>
<comment type="caution">
    <text evidence="1">The sequence shown here is derived from an EMBL/GenBank/DDBJ whole genome shotgun (WGS) entry which is preliminary data.</text>
</comment>